<accession>A0AAD8MUJ8</accession>
<dbReference type="EMBL" id="JAUIZM010000004">
    <property type="protein sequence ID" value="KAK1390075.1"/>
    <property type="molecule type" value="Genomic_DNA"/>
</dbReference>
<comment type="caution">
    <text evidence="1">The sequence shown here is derived from an EMBL/GenBank/DDBJ whole genome shotgun (WGS) entry which is preliminary data.</text>
</comment>
<evidence type="ECO:0000313" key="2">
    <source>
        <dbReference type="Proteomes" id="UP001237642"/>
    </source>
</evidence>
<proteinExistence type="predicted"/>
<evidence type="ECO:0000313" key="1">
    <source>
        <dbReference type="EMBL" id="KAK1390075.1"/>
    </source>
</evidence>
<keyword evidence="2" id="KW-1185">Reference proteome</keyword>
<organism evidence="1 2">
    <name type="scientific">Heracleum sosnowskyi</name>
    <dbReference type="NCBI Taxonomy" id="360622"/>
    <lineage>
        <taxon>Eukaryota</taxon>
        <taxon>Viridiplantae</taxon>
        <taxon>Streptophyta</taxon>
        <taxon>Embryophyta</taxon>
        <taxon>Tracheophyta</taxon>
        <taxon>Spermatophyta</taxon>
        <taxon>Magnoliopsida</taxon>
        <taxon>eudicotyledons</taxon>
        <taxon>Gunneridae</taxon>
        <taxon>Pentapetalae</taxon>
        <taxon>asterids</taxon>
        <taxon>campanulids</taxon>
        <taxon>Apiales</taxon>
        <taxon>Apiaceae</taxon>
        <taxon>Apioideae</taxon>
        <taxon>apioid superclade</taxon>
        <taxon>Tordylieae</taxon>
        <taxon>Tordyliinae</taxon>
        <taxon>Heracleum</taxon>
    </lineage>
</organism>
<dbReference type="Proteomes" id="UP001237642">
    <property type="component" value="Unassembled WGS sequence"/>
</dbReference>
<dbReference type="AlphaFoldDB" id="A0AAD8MUJ8"/>
<reference evidence="1" key="1">
    <citation type="submission" date="2023-02" db="EMBL/GenBank/DDBJ databases">
        <title>Genome of toxic invasive species Heracleum sosnowskyi carries increased number of genes despite the absence of recent whole-genome duplications.</title>
        <authorList>
            <person name="Schelkunov M."/>
            <person name="Shtratnikova V."/>
            <person name="Makarenko M."/>
            <person name="Klepikova A."/>
            <person name="Omelchenko D."/>
            <person name="Novikova G."/>
            <person name="Obukhova E."/>
            <person name="Bogdanov V."/>
            <person name="Penin A."/>
            <person name="Logacheva M."/>
        </authorList>
    </citation>
    <scope>NUCLEOTIDE SEQUENCE</scope>
    <source>
        <strain evidence="1">Hsosn_3</strain>
        <tissue evidence="1">Leaf</tissue>
    </source>
</reference>
<protein>
    <submittedName>
        <fullName evidence="1">Uncharacterized protein</fullName>
    </submittedName>
</protein>
<reference evidence="1" key="2">
    <citation type="submission" date="2023-05" db="EMBL/GenBank/DDBJ databases">
        <authorList>
            <person name="Schelkunov M.I."/>
        </authorList>
    </citation>
    <scope>NUCLEOTIDE SEQUENCE</scope>
    <source>
        <strain evidence="1">Hsosn_3</strain>
        <tissue evidence="1">Leaf</tissue>
    </source>
</reference>
<gene>
    <name evidence="1" type="ORF">POM88_018253</name>
</gene>
<name>A0AAD8MUJ8_9APIA</name>
<sequence length="139" mass="16407">MGTPAPAPVPLEQEIRGKRKVRHAAAYRSPYVRRVINLNKKYKTQEYSVWRWIIQEGQDKIEHVFEAGDLFCIRKHMATLRPRSRLYYSVIDIWDALMNEKETYKAVESPMCLFLNIGLSIVPLDETRSKDEQYKIYVT</sequence>